<organism evidence="3 4">
    <name type="scientific">Glossina pallidipes</name>
    <name type="common">Tsetse fly</name>
    <dbReference type="NCBI Taxonomy" id="7398"/>
    <lineage>
        <taxon>Eukaryota</taxon>
        <taxon>Metazoa</taxon>
        <taxon>Ecdysozoa</taxon>
        <taxon>Arthropoda</taxon>
        <taxon>Hexapoda</taxon>
        <taxon>Insecta</taxon>
        <taxon>Pterygota</taxon>
        <taxon>Neoptera</taxon>
        <taxon>Endopterygota</taxon>
        <taxon>Diptera</taxon>
        <taxon>Brachycera</taxon>
        <taxon>Muscomorpha</taxon>
        <taxon>Hippoboscoidea</taxon>
        <taxon>Glossinidae</taxon>
        <taxon>Glossina</taxon>
    </lineage>
</organism>
<sequence>MYLLWFITIATLALWHLQLTHCDDLTIHTSQTSHTGGLAGGGGGVGGGGGGGGQGLSGNTLNSGSSTMSGILMNHNNNNNNNNNNNGLVNPSTSNINQLNVNNSLLTTLMNGNANSHLNGLSAGIGSLGAVGSKGLMGHASGGAGTSTHGVGHHHGHALAGLAGLGIVVPGHRLTGGTNTDNGGRYNPGGYLSGSSMDLMGVGGVGGGMQSNLALGGGLGGGSSGSQYYSCSNEGLDMRVMIPPLK</sequence>
<feature type="chain" id="PRO_5008402586" evidence="2">
    <location>
        <begin position="23"/>
        <end position="246"/>
    </location>
</feature>
<dbReference type="STRING" id="7398.A0A1A9Z610"/>
<keyword evidence="4" id="KW-1185">Reference proteome</keyword>
<evidence type="ECO:0000313" key="3">
    <source>
        <dbReference type="EnsemblMetazoa" id="GPAI004946-PA"/>
    </source>
</evidence>
<feature type="compositionally biased region" description="Gly residues" evidence="1">
    <location>
        <begin position="38"/>
        <end position="56"/>
    </location>
</feature>
<protein>
    <submittedName>
        <fullName evidence="3">Uncharacterized protein</fullName>
    </submittedName>
</protein>
<dbReference type="AlphaFoldDB" id="A0A1A9Z610"/>
<feature type="signal peptide" evidence="2">
    <location>
        <begin position="1"/>
        <end position="22"/>
    </location>
</feature>
<evidence type="ECO:0000256" key="1">
    <source>
        <dbReference type="SAM" id="MobiDB-lite"/>
    </source>
</evidence>
<feature type="compositionally biased region" description="Low complexity" evidence="1">
    <location>
        <begin position="57"/>
        <end position="86"/>
    </location>
</feature>
<dbReference type="VEuPathDB" id="VectorBase:GPAI004946"/>
<dbReference type="Proteomes" id="UP000092445">
    <property type="component" value="Unassembled WGS sequence"/>
</dbReference>
<keyword evidence="2" id="KW-0732">Signal</keyword>
<dbReference type="EnsemblMetazoa" id="GPAI004946-RA">
    <property type="protein sequence ID" value="GPAI004946-PA"/>
    <property type="gene ID" value="GPAI004946"/>
</dbReference>
<reference evidence="4" key="1">
    <citation type="submission" date="2014-03" db="EMBL/GenBank/DDBJ databases">
        <authorList>
            <person name="Aksoy S."/>
            <person name="Warren W."/>
            <person name="Wilson R.K."/>
        </authorList>
    </citation>
    <scope>NUCLEOTIDE SEQUENCE [LARGE SCALE GENOMIC DNA]</scope>
    <source>
        <strain evidence="4">IAEA</strain>
    </source>
</reference>
<evidence type="ECO:0000256" key="2">
    <source>
        <dbReference type="SAM" id="SignalP"/>
    </source>
</evidence>
<accession>A0A1A9Z610</accession>
<reference evidence="3" key="2">
    <citation type="submission" date="2020-05" db="UniProtKB">
        <authorList>
            <consortium name="EnsemblMetazoa"/>
        </authorList>
    </citation>
    <scope>IDENTIFICATION</scope>
    <source>
        <strain evidence="3">IAEA</strain>
    </source>
</reference>
<name>A0A1A9Z610_GLOPL</name>
<proteinExistence type="predicted"/>
<evidence type="ECO:0000313" key="4">
    <source>
        <dbReference type="Proteomes" id="UP000092445"/>
    </source>
</evidence>
<feature type="region of interest" description="Disordered" evidence="1">
    <location>
        <begin position="38"/>
        <end position="94"/>
    </location>
</feature>